<feature type="coiled-coil region" evidence="7">
    <location>
        <begin position="244"/>
        <end position="466"/>
    </location>
</feature>
<proteinExistence type="inferred from homology"/>
<protein>
    <recommendedName>
        <fullName evidence="2">E3 ubiquitin-protein ligase CHFR</fullName>
    </recommendedName>
</protein>
<dbReference type="InterPro" id="IPR001878">
    <property type="entry name" value="Znf_CCHC"/>
</dbReference>
<sequence length="715" mass="82328">MGDGETCPVLISRKKLKSEFSDLQTIQITCDTFSLGRGLNNSLVIPYIAISRNHCLLKKDAQNGWMIEDNSSFGIKINGSLLGKGFSKKLSDGDVLTLEQTEEFVYEFKNQVEDVFEIPRKRIKLEEGNIDDSSIINNMKIKFEESQSHEIEHIEQKLKNVKHMQTTSMIITRQLHKEMTSRVKHLEADFTLQIENLKGEKNEIERQKAILLEERDAQLAVIKCEMEEKIGVLMKQVQKHNEAEIELMKENSSLKKKLEKEREEFLAELSRENSSKKDMLEKLEAKINEQEEVRAKERQEASELLHREVEKLKNIKEQQIKEIEEQKRQREAELKKELADIKDNLEEKVLQTEQEKLKAEQLLNEQLEKMKKLSDEEKIKIDELTKEREEIQQRLQEAQITAARSIQELTTRVTERETELAALAAERIQKQAEQSGEVISILQEQLEKVKNQLLMVETEKNTILENYCAPDNGEGSSKETLLNEVGEILESELQCSICAELFVAATILNCSHTFCKYCITMWKKKKKDCPICRAPIESECKSLVLDTFIEKMVQNLSEEMKEKRKNILKDREELESMLAQQTNARTSCGRNSVNGSDSEYSSDENEEGEEEQEYEDFVEEYYRHRRHRRYYSYSDDSDGGSDDFSHSGSDATSQPDENAGTTSTEPGASSAATDSRTRRREFIEGIPGSYYGGYGRCYRCGARGHWAPGCPLSIT</sequence>
<gene>
    <name evidence="13" type="ORF">APLA_LOCUS12091</name>
    <name evidence="12" type="ORF">APLA_LOCUS1699</name>
</gene>
<dbReference type="SMART" id="SM00343">
    <property type="entry name" value="ZnF_C2HC"/>
    <property type="match status" value="1"/>
</dbReference>
<feature type="coiled-coil region" evidence="7">
    <location>
        <begin position="187"/>
        <end position="214"/>
    </location>
</feature>
<reference evidence="14 15" key="1">
    <citation type="submission" date="2020-04" db="EMBL/GenBank/DDBJ databases">
        <authorList>
            <person name="Wallbank WR R."/>
            <person name="Pardo Diaz C."/>
            <person name="Kozak K."/>
            <person name="Martin S."/>
            <person name="Jiggins C."/>
            <person name="Moest M."/>
            <person name="Warren A I."/>
            <person name="Byers J.R.P. K."/>
            <person name="Montejo-Kovacevich G."/>
            <person name="Yen C E."/>
        </authorList>
    </citation>
    <scope>NUCLEOTIDE SEQUENCE [LARGE SCALE GENOMIC DNA]</scope>
</reference>
<evidence type="ECO:0000256" key="3">
    <source>
        <dbReference type="ARBA" id="ARBA00022723"/>
    </source>
</evidence>
<comment type="caution">
    <text evidence="13">The sequence shown here is derived from an EMBL/GenBank/DDBJ whole genome shotgun (WGS) entry which is preliminary data.</text>
</comment>
<evidence type="ECO:0000256" key="8">
    <source>
        <dbReference type="SAM" id="MobiDB-lite"/>
    </source>
</evidence>
<keyword evidence="4 6" id="KW-0863">Zinc-finger</keyword>
<dbReference type="GO" id="GO:0097505">
    <property type="term" value="C:Rad6-Rad18 complex"/>
    <property type="evidence" value="ECO:0007669"/>
    <property type="project" value="TreeGrafter"/>
</dbReference>
<dbReference type="EMBL" id="CADEBD010000337">
    <property type="protein sequence ID" value="CAB3247727.1"/>
    <property type="molecule type" value="Genomic_DNA"/>
</dbReference>
<dbReference type="EMBL" id="CADEBC010000135">
    <property type="protein sequence ID" value="CAB3223535.1"/>
    <property type="molecule type" value="Genomic_DNA"/>
</dbReference>
<keyword evidence="7" id="KW-0175">Coiled coil</keyword>
<dbReference type="InterPro" id="IPR017907">
    <property type="entry name" value="Znf_RING_CS"/>
</dbReference>
<dbReference type="Gene3D" id="3.30.40.10">
    <property type="entry name" value="Zinc/RING finger domain, C3HC4 (zinc finger)"/>
    <property type="match status" value="1"/>
</dbReference>
<evidence type="ECO:0000313" key="13">
    <source>
        <dbReference type="EMBL" id="CAB3247727.1"/>
    </source>
</evidence>
<dbReference type="GO" id="GO:0003697">
    <property type="term" value="F:single-stranded DNA binding"/>
    <property type="evidence" value="ECO:0007669"/>
    <property type="project" value="InterPro"/>
</dbReference>
<dbReference type="Proteomes" id="UP000494256">
    <property type="component" value="Unassembled WGS sequence"/>
</dbReference>
<dbReference type="Pfam" id="PF13920">
    <property type="entry name" value="zf-C3HC4_3"/>
    <property type="match status" value="1"/>
</dbReference>
<feature type="region of interest" description="Disordered" evidence="8">
    <location>
        <begin position="632"/>
        <end position="680"/>
    </location>
</feature>
<feature type="compositionally biased region" description="Polar residues" evidence="8">
    <location>
        <begin position="651"/>
        <end position="667"/>
    </location>
</feature>
<evidence type="ECO:0000256" key="4">
    <source>
        <dbReference type="ARBA" id="ARBA00022771"/>
    </source>
</evidence>
<dbReference type="GO" id="GO:0006513">
    <property type="term" value="P:protein monoubiquitination"/>
    <property type="evidence" value="ECO:0007669"/>
    <property type="project" value="InterPro"/>
</dbReference>
<keyword evidence="5" id="KW-0862">Zinc</keyword>
<keyword evidence="3" id="KW-0479">Metal-binding</keyword>
<evidence type="ECO:0000256" key="1">
    <source>
        <dbReference type="ARBA" id="ARBA00005797"/>
    </source>
</evidence>
<feature type="region of interest" description="Disordered" evidence="8">
    <location>
        <begin position="581"/>
        <end position="615"/>
    </location>
</feature>
<comment type="similarity">
    <text evidence="1">Belongs to the CHFR family.</text>
</comment>
<dbReference type="PROSITE" id="PS50006">
    <property type="entry name" value="FHA_DOMAIN"/>
    <property type="match status" value="1"/>
</dbReference>
<dbReference type="SUPFAM" id="SSF57850">
    <property type="entry name" value="RING/U-box"/>
    <property type="match status" value="1"/>
</dbReference>
<dbReference type="SMART" id="SM00240">
    <property type="entry name" value="FHA"/>
    <property type="match status" value="1"/>
</dbReference>
<evidence type="ECO:0000313" key="15">
    <source>
        <dbReference type="Proteomes" id="UP000494256"/>
    </source>
</evidence>
<evidence type="ECO:0000256" key="5">
    <source>
        <dbReference type="ARBA" id="ARBA00022833"/>
    </source>
</evidence>
<dbReference type="PROSITE" id="PS50089">
    <property type="entry name" value="ZF_RING_2"/>
    <property type="match status" value="1"/>
</dbReference>
<evidence type="ECO:0000259" key="10">
    <source>
        <dbReference type="PROSITE" id="PS50089"/>
    </source>
</evidence>
<accession>A0A8S1ANA8</accession>
<dbReference type="GO" id="GO:0061630">
    <property type="term" value="F:ubiquitin protein ligase activity"/>
    <property type="evidence" value="ECO:0007669"/>
    <property type="project" value="InterPro"/>
</dbReference>
<dbReference type="Proteomes" id="UP000494106">
    <property type="component" value="Unassembled WGS sequence"/>
</dbReference>
<evidence type="ECO:0000256" key="2">
    <source>
        <dbReference type="ARBA" id="ARBA00017908"/>
    </source>
</evidence>
<feature type="domain" description="FHA" evidence="9">
    <location>
        <begin position="33"/>
        <end position="82"/>
    </location>
</feature>
<dbReference type="CDD" id="cd16535">
    <property type="entry name" value="RING-HC_RNF8"/>
    <property type="match status" value="1"/>
</dbReference>
<evidence type="ECO:0000313" key="14">
    <source>
        <dbReference type="Proteomes" id="UP000494106"/>
    </source>
</evidence>
<feature type="domain" description="CCHC-type" evidence="11">
    <location>
        <begin position="696"/>
        <end position="711"/>
    </location>
</feature>
<dbReference type="InterPro" id="IPR039577">
    <property type="entry name" value="Rad18"/>
</dbReference>
<dbReference type="SMART" id="SM00184">
    <property type="entry name" value="RING"/>
    <property type="match status" value="1"/>
</dbReference>
<evidence type="ECO:0000313" key="12">
    <source>
        <dbReference type="EMBL" id="CAB3223535.1"/>
    </source>
</evidence>
<dbReference type="PANTHER" id="PTHR14134:SF2">
    <property type="entry name" value="E3 UBIQUITIN-PROTEIN LIGASE RAD18"/>
    <property type="match status" value="1"/>
</dbReference>
<dbReference type="InterPro" id="IPR008984">
    <property type="entry name" value="SMAD_FHA_dom_sf"/>
</dbReference>
<dbReference type="PROSITE" id="PS50158">
    <property type="entry name" value="ZF_CCHC"/>
    <property type="match status" value="1"/>
</dbReference>
<name>A0A8S1ANA8_ARCPL</name>
<dbReference type="SUPFAM" id="SSF49879">
    <property type="entry name" value="SMAD/FHA domain"/>
    <property type="match status" value="1"/>
</dbReference>
<dbReference type="AlphaFoldDB" id="A0A8S1ANA8"/>
<dbReference type="InterPro" id="IPR013083">
    <property type="entry name" value="Znf_RING/FYVE/PHD"/>
</dbReference>
<dbReference type="Pfam" id="PF00498">
    <property type="entry name" value="FHA"/>
    <property type="match status" value="1"/>
</dbReference>
<evidence type="ECO:0000256" key="6">
    <source>
        <dbReference type="PROSITE-ProRule" id="PRU00047"/>
    </source>
</evidence>
<evidence type="ECO:0000259" key="9">
    <source>
        <dbReference type="PROSITE" id="PS50006"/>
    </source>
</evidence>
<dbReference type="PANTHER" id="PTHR14134">
    <property type="entry name" value="E3 UBIQUITIN-PROTEIN LIGASE RAD18"/>
    <property type="match status" value="1"/>
</dbReference>
<dbReference type="OrthoDB" id="5330228at2759"/>
<dbReference type="GO" id="GO:0008270">
    <property type="term" value="F:zinc ion binding"/>
    <property type="evidence" value="ECO:0007669"/>
    <property type="project" value="UniProtKB-KW"/>
</dbReference>
<dbReference type="InterPro" id="IPR000253">
    <property type="entry name" value="FHA_dom"/>
</dbReference>
<feature type="domain" description="RING-type" evidence="10">
    <location>
        <begin position="495"/>
        <end position="533"/>
    </location>
</feature>
<evidence type="ECO:0000256" key="7">
    <source>
        <dbReference type="SAM" id="Coils"/>
    </source>
</evidence>
<keyword evidence="14" id="KW-1185">Reference proteome</keyword>
<dbReference type="Gene3D" id="2.60.200.20">
    <property type="match status" value="1"/>
</dbReference>
<dbReference type="GO" id="GO:0005634">
    <property type="term" value="C:nucleus"/>
    <property type="evidence" value="ECO:0007669"/>
    <property type="project" value="TreeGrafter"/>
</dbReference>
<dbReference type="InterPro" id="IPR036875">
    <property type="entry name" value="Znf_CCHC_sf"/>
</dbReference>
<organism evidence="13 15">
    <name type="scientific">Arctia plantaginis</name>
    <name type="common">Wood tiger moth</name>
    <name type="synonym">Phalaena plantaginis</name>
    <dbReference type="NCBI Taxonomy" id="874455"/>
    <lineage>
        <taxon>Eukaryota</taxon>
        <taxon>Metazoa</taxon>
        <taxon>Ecdysozoa</taxon>
        <taxon>Arthropoda</taxon>
        <taxon>Hexapoda</taxon>
        <taxon>Insecta</taxon>
        <taxon>Pterygota</taxon>
        <taxon>Neoptera</taxon>
        <taxon>Endopterygota</taxon>
        <taxon>Lepidoptera</taxon>
        <taxon>Glossata</taxon>
        <taxon>Ditrysia</taxon>
        <taxon>Noctuoidea</taxon>
        <taxon>Erebidae</taxon>
        <taxon>Arctiinae</taxon>
        <taxon>Arctia</taxon>
    </lineage>
</organism>
<feature type="compositionally biased region" description="Acidic residues" evidence="8">
    <location>
        <begin position="600"/>
        <end position="615"/>
    </location>
</feature>
<feature type="compositionally biased region" description="Polar residues" evidence="8">
    <location>
        <begin position="581"/>
        <end position="595"/>
    </location>
</feature>
<evidence type="ECO:0000259" key="11">
    <source>
        <dbReference type="PROSITE" id="PS50158"/>
    </source>
</evidence>
<dbReference type="GO" id="GO:0006301">
    <property type="term" value="P:DNA damage tolerance"/>
    <property type="evidence" value="ECO:0007669"/>
    <property type="project" value="InterPro"/>
</dbReference>
<dbReference type="SUPFAM" id="SSF57756">
    <property type="entry name" value="Retrovirus zinc finger-like domains"/>
    <property type="match status" value="1"/>
</dbReference>
<dbReference type="InterPro" id="IPR001841">
    <property type="entry name" value="Znf_RING"/>
</dbReference>
<dbReference type="PROSITE" id="PS00518">
    <property type="entry name" value="ZF_RING_1"/>
    <property type="match status" value="1"/>
</dbReference>